<comment type="subcellular location">
    <subcellularLocation>
        <location evidence="9">Cytoplasm</location>
    </subcellularLocation>
</comment>
<evidence type="ECO:0000313" key="11">
    <source>
        <dbReference type="EMBL" id="SHN60679.1"/>
    </source>
</evidence>
<dbReference type="PANTHER" id="PTHR42848">
    <property type="match status" value="1"/>
</dbReference>
<comment type="catalytic activity">
    <reaction evidence="9">
        <text>ATP + H2O = ADP + phosphate + H(+)</text>
        <dbReference type="Rhea" id="RHEA:13065"/>
        <dbReference type="ChEBI" id="CHEBI:15377"/>
        <dbReference type="ChEBI" id="CHEBI:15378"/>
        <dbReference type="ChEBI" id="CHEBI:30616"/>
        <dbReference type="ChEBI" id="CHEBI:43474"/>
        <dbReference type="ChEBI" id="CHEBI:456216"/>
    </reaction>
</comment>
<feature type="binding site" evidence="9">
    <location>
        <position position="218"/>
    </location>
    <ligand>
        <name>ATP</name>
        <dbReference type="ChEBI" id="CHEBI:30616"/>
    </ligand>
</feature>
<dbReference type="Pfam" id="PF05496">
    <property type="entry name" value="RuvB_N"/>
    <property type="match status" value="1"/>
</dbReference>
<dbReference type="InterPro" id="IPR036388">
    <property type="entry name" value="WH-like_DNA-bd_sf"/>
</dbReference>
<dbReference type="Proteomes" id="UP000186469">
    <property type="component" value="Unassembled WGS sequence"/>
</dbReference>
<gene>
    <name evidence="9" type="primary">ruvB</name>
    <name evidence="11" type="ORF">SAMN02745728_01149</name>
</gene>
<dbReference type="InterPro" id="IPR008823">
    <property type="entry name" value="RuvB_wg_C"/>
</dbReference>
<feature type="domain" description="AAA+ ATPase" evidence="10">
    <location>
        <begin position="51"/>
        <end position="182"/>
    </location>
</feature>
<sequence>MTHSDQGVETSNIHNIDETIRPKRLDDFIGHKALRENLKVYIQAALERGQALDHTIFYGNPGLGKTTLAQIMASELGVNLVSTSGPVLERSGDLAAILTNLGKHDILFVDEIHRMPISVEEVLYPAMEDFKLDLVVGQGPAARTVKIDLEPFTLVGATTRIGLLSSPLRDRFGVIQRLEFYTPDELAKIVTRTARILKVKISPDGALEIGKRSRGTPRIANRLLRRVRDFCAVNGAKKLGVEEASQALERMDVDEIGLDYMDRKMLQVLIEFYNGGPVGLKTLATACSEDVRTLEDIYEPYLIQCGFLQRTPRGRIATPKAYLHLKTGLLK</sequence>
<dbReference type="GO" id="GO:0005737">
    <property type="term" value="C:cytoplasm"/>
    <property type="evidence" value="ECO:0007669"/>
    <property type="project" value="UniProtKB-SubCell"/>
</dbReference>
<dbReference type="InterPro" id="IPR027417">
    <property type="entry name" value="P-loop_NTPase"/>
</dbReference>
<evidence type="ECO:0000259" key="10">
    <source>
        <dbReference type="SMART" id="SM00382"/>
    </source>
</evidence>
<dbReference type="SUPFAM" id="SSF52540">
    <property type="entry name" value="P-loop containing nucleoside triphosphate hydrolases"/>
    <property type="match status" value="1"/>
</dbReference>
<dbReference type="EMBL" id="FRDI01000004">
    <property type="protein sequence ID" value="SHN60679.1"/>
    <property type="molecule type" value="Genomic_DNA"/>
</dbReference>
<dbReference type="Pfam" id="PF05491">
    <property type="entry name" value="WHD_RuvB"/>
    <property type="match status" value="1"/>
</dbReference>
<comment type="subunit">
    <text evidence="9">Homohexamer. Forms an RuvA(8)-RuvB(12)-Holliday junction (HJ) complex. HJ DNA is sandwiched between 2 RuvA tetramers; dsDNA enters through RuvA and exits via RuvB. An RuvB hexamer assembles on each DNA strand where it exits the tetramer. Each RuvB hexamer is contacted by two RuvA subunits (via domain III) on 2 adjacent RuvB subunits; this complex drives branch migration. In the full resolvosome a probable DNA-RuvA(4)-RuvB(12)-RuvC(2) complex forms which resolves the HJ.</text>
</comment>
<dbReference type="AlphaFoldDB" id="A0A1M7SQG5"/>
<feature type="binding site" evidence="9">
    <location>
        <position position="66"/>
    </location>
    <ligand>
        <name>Mg(2+)</name>
        <dbReference type="ChEBI" id="CHEBI:18420"/>
    </ligand>
</feature>
<evidence type="ECO:0000256" key="6">
    <source>
        <dbReference type="ARBA" id="ARBA00023125"/>
    </source>
</evidence>
<keyword evidence="4 9" id="KW-0378">Hydrolase</keyword>
<dbReference type="InterPro" id="IPR003593">
    <property type="entry name" value="AAA+_ATPase"/>
</dbReference>
<dbReference type="GO" id="GO:0006310">
    <property type="term" value="P:DNA recombination"/>
    <property type="evidence" value="ECO:0007669"/>
    <property type="project" value="UniProtKB-UniRule"/>
</dbReference>
<dbReference type="Gene3D" id="3.40.50.300">
    <property type="entry name" value="P-loop containing nucleotide triphosphate hydrolases"/>
    <property type="match status" value="1"/>
</dbReference>
<comment type="caution">
    <text evidence="9">Lacks conserved residue(s) required for the propagation of feature annotation.</text>
</comment>
<evidence type="ECO:0000256" key="2">
    <source>
        <dbReference type="ARBA" id="ARBA00022741"/>
    </source>
</evidence>
<keyword evidence="11" id="KW-0347">Helicase</keyword>
<keyword evidence="5 9" id="KW-0067">ATP-binding</keyword>
<feature type="binding site" evidence="9">
    <location>
        <position position="67"/>
    </location>
    <ligand>
        <name>ATP</name>
        <dbReference type="ChEBI" id="CHEBI:30616"/>
    </ligand>
</feature>
<comment type="function">
    <text evidence="9">The RuvA-RuvB-RuvC complex processes Holliday junction (HJ) DNA during genetic recombination and DNA repair, while the RuvA-RuvB complex plays an important role in the rescue of blocked DNA replication forks via replication fork reversal (RFR). RuvA specifically binds to HJ cruciform DNA, conferring on it an open structure. The RuvB hexamer acts as an ATP-dependent pump, pulling dsDNA into and through the RuvAB complex. RuvB forms 2 homohexamers on either side of HJ DNA bound by 1 or 2 RuvA tetramers; 4 subunits per hexamer contact DNA at a time. Coordinated motions by a converter formed by DNA-disengaged RuvB subunits stimulates ATP hydrolysis and nucleotide exchange. Immobilization of the converter enables RuvB to convert the ATP-contained energy into a lever motion, pulling 2 nucleotides of DNA out of the RuvA tetramer per ATP hydrolyzed, thus driving DNA branch migration. The RuvB motors rotate together with the DNA substrate, which together with the progressing nucleotide cycle form the mechanistic basis for DNA recombination by continuous HJ branch migration. Branch migration allows RuvC to scan DNA until it finds its consensus sequence, where it cleaves and resolves cruciform DNA.</text>
</comment>
<dbReference type="GO" id="GO:0009378">
    <property type="term" value="F:four-way junction helicase activity"/>
    <property type="evidence" value="ECO:0007669"/>
    <property type="project" value="InterPro"/>
</dbReference>
<dbReference type="GO" id="GO:0000400">
    <property type="term" value="F:four-way junction DNA binding"/>
    <property type="evidence" value="ECO:0007669"/>
    <property type="project" value="UniProtKB-UniRule"/>
</dbReference>
<feature type="binding site" evidence="9">
    <location>
        <position position="66"/>
    </location>
    <ligand>
        <name>ATP</name>
        <dbReference type="ChEBI" id="CHEBI:30616"/>
    </ligand>
</feature>
<feature type="region of interest" description="Large ATPase domain (RuvB-L)" evidence="9">
    <location>
        <begin position="1"/>
        <end position="181"/>
    </location>
</feature>
<dbReference type="Gene3D" id="1.10.8.60">
    <property type="match status" value="1"/>
</dbReference>
<feature type="binding site" evidence="9">
    <location>
        <position position="65"/>
    </location>
    <ligand>
        <name>ATP</name>
        <dbReference type="ChEBI" id="CHEBI:30616"/>
    </ligand>
</feature>
<dbReference type="InterPro" id="IPR004605">
    <property type="entry name" value="DNA_helicase_Holl-junc_RuvB"/>
</dbReference>
<evidence type="ECO:0000256" key="5">
    <source>
        <dbReference type="ARBA" id="ARBA00022840"/>
    </source>
</evidence>
<feature type="binding site" evidence="9">
    <location>
        <position position="181"/>
    </location>
    <ligand>
        <name>ATP</name>
        <dbReference type="ChEBI" id="CHEBI:30616"/>
    </ligand>
</feature>
<dbReference type="InterPro" id="IPR041445">
    <property type="entry name" value="AAA_lid_4"/>
</dbReference>
<keyword evidence="2 9" id="KW-0547">Nucleotide-binding</keyword>
<protein>
    <recommendedName>
        <fullName evidence="9">Holliday junction branch migration complex subunit RuvB</fullName>
        <ecNumber evidence="9">3.6.4.-</ecNumber>
    </recommendedName>
</protein>
<keyword evidence="12" id="KW-1185">Reference proteome</keyword>
<name>A0A1M7SQG5_9BACT</name>
<feature type="region of interest" description="Head domain (RuvB-H)" evidence="9">
    <location>
        <begin position="255"/>
        <end position="331"/>
    </location>
</feature>
<dbReference type="InterPro" id="IPR008824">
    <property type="entry name" value="RuvB-like_N"/>
</dbReference>
<dbReference type="NCBIfam" id="TIGR00635">
    <property type="entry name" value="ruvB"/>
    <property type="match status" value="1"/>
</dbReference>
<dbReference type="STRING" id="1121455.SAMN02745728_01149"/>
<keyword evidence="7 9" id="KW-0233">DNA recombination</keyword>
<evidence type="ECO:0000313" key="12">
    <source>
        <dbReference type="Proteomes" id="UP000186469"/>
    </source>
</evidence>
<evidence type="ECO:0000256" key="1">
    <source>
        <dbReference type="ARBA" id="ARBA00022490"/>
    </source>
</evidence>
<evidence type="ECO:0000256" key="3">
    <source>
        <dbReference type="ARBA" id="ARBA00022763"/>
    </source>
</evidence>
<feature type="binding site" evidence="9">
    <location>
        <position position="21"/>
    </location>
    <ligand>
        <name>ATP</name>
        <dbReference type="ChEBI" id="CHEBI:30616"/>
    </ligand>
</feature>
<evidence type="ECO:0000256" key="4">
    <source>
        <dbReference type="ARBA" id="ARBA00022801"/>
    </source>
</evidence>
<evidence type="ECO:0000256" key="9">
    <source>
        <dbReference type="HAMAP-Rule" id="MF_00016"/>
    </source>
</evidence>
<dbReference type="InterPro" id="IPR036390">
    <property type="entry name" value="WH_DNA-bd_sf"/>
</dbReference>
<dbReference type="GO" id="GO:0006281">
    <property type="term" value="P:DNA repair"/>
    <property type="evidence" value="ECO:0007669"/>
    <property type="project" value="UniProtKB-UniRule"/>
</dbReference>
<keyword evidence="3 9" id="KW-0227">DNA damage</keyword>
<evidence type="ECO:0000256" key="8">
    <source>
        <dbReference type="ARBA" id="ARBA00023204"/>
    </source>
</evidence>
<dbReference type="Pfam" id="PF17864">
    <property type="entry name" value="AAA_lid_4"/>
    <property type="match status" value="1"/>
</dbReference>
<dbReference type="EC" id="3.6.4.-" evidence="9"/>
<accession>A0A1M7SQG5</accession>
<dbReference type="SUPFAM" id="SSF46785">
    <property type="entry name" value="Winged helix' DNA-binding domain"/>
    <property type="match status" value="1"/>
</dbReference>
<evidence type="ECO:0000256" key="7">
    <source>
        <dbReference type="ARBA" id="ARBA00023172"/>
    </source>
</evidence>
<dbReference type="GO" id="GO:0016887">
    <property type="term" value="F:ATP hydrolysis activity"/>
    <property type="evidence" value="ECO:0007669"/>
    <property type="project" value="RHEA"/>
</dbReference>
<reference evidence="11 12" key="1">
    <citation type="submission" date="2016-12" db="EMBL/GenBank/DDBJ databases">
        <authorList>
            <person name="Song W.-J."/>
            <person name="Kurnit D.M."/>
        </authorList>
    </citation>
    <scope>NUCLEOTIDE SEQUENCE [LARGE SCALE GENOMIC DNA]</scope>
    <source>
        <strain evidence="11 12">DSM 11393</strain>
    </source>
</reference>
<keyword evidence="8 9" id="KW-0234">DNA repair</keyword>
<dbReference type="HAMAP" id="MF_00016">
    <property type="entry name" value="DNA_HJ_migration_RuvB"/>
    <property type="match status" value="1"/>
</dbReference>
<keyword evidence="6 9" id="KW-0238">DNA-binding</keyword>
<dbReference type="RefSeq" id="WP_072696834.1">
    <property type="nucleotide sequence ID" value="NZ_FRDI01000004.1"/>
</dbReference>
<comment type="similarity">
    <text evidence="9">Belongs to the RuvB family.</text>
</comment>
<dbReference type="CDD" id="cd00009">
    <property type="entry name" value="AAA"/>
    <property type="match status" value="1"/>
</dbReference>
<feature type="binding site" evidence="9">
    <location>
        <position position="315"/>
    </location>
    <ligand>
        <name>DNA</name>
        <dbReference type="ChEBI" id="CHEBI:16991"/>
    </ligand>
</feature>
<dbReference type="OrthoDB" id="9804478at2"/>
<feature type="region of interest" description="Small ATPAse domain (RuvB-S)" evidence="9">
    <location>
        <begin position="182"/>
        <end position="252"/>
    </location>
</feature>
<dbReference type="GO" id="GO:0048476">
    <property type="term" value="C:Holliday junction resolvase complex"/>
    <property type="evidence" value="ECO:0007669"/>
    <property type="project" value="UniProtKB-UniRule"/>
</dbReference>
<dbReference type="GO" id="GO:0005524">
    <property type="term" value="F:ATP binding"/>
    <property type="evidence" value="ECO:0007669"/>
    <property type="project" value="UniProtKB-UniRule"/>
</dbReference>
<dbReference type="PANTHER" id="PTHR42848:SF1">
    <property type="entry name" value="HOLLIDAY JUNCTION BRANCH MIGRATION COMPLEX SUBUNIT RUVB"/>
    <property type="match status" value="1"/>
</dbReference>
<keyword evidence="1 9" id="KW-0963">Cytoplasm</keyword>
<feature type="binding site" evidence="9">
    <location>
        <position position="20"/>
    </location>
    <ligand>
        <name>ATP</name>
        <dbReference type="ChEBI" id="CHEBI:30616"/>
    </ligand>
</feature>
<feature type="binding site" evidence="9">
    <location>
        <position position="310"/>
    </location>
    <ligand>
        <name>DNA</name>
        <dbReference type="ChEBI" id="CHEBI:16991"/>
    </ligand>
</feature>
<proteinExistence type="inferred from homology"/>
<dbReference type="NCBIfam" id="NF000868">
    <property type="entry name" value="PRK00080.1"/>
    <property type="match status" value="1"/>
</dbReference>
<feature type="binding site" evidence="9">
    <location>
        <position position="62"/>
    </location>
    <ligand>
        <name>ATP</name>
        <dbReference type="ChEBI" id="CHEBI:30616"/>
    </ligand>
</feature>
<feature type="binding site" evidence="9">
    <location>
        <begin position="128"/>
        <end position="130"/>
    </location>
    <ligand>
        <name>ATP</name>
        <dbReference type="ChEBI" id="CHEBI:30616"/>
    </ligand>
</feature>
<feature type="binding site" evidence="9">
    <location>
        <position position="171"/>
    </location>
    <ligand>
        <name>ATP</name>
        <dbReference type="ChEBI" id="CHEBI:30616"/>
    </ligand>
</feature>
<dbReference type="Gene3D" id="1.10.10.10">
    <property type="entry name" value="Winged helix-like DNA-binding domain superfamily/Winged helix DNA-binding domain"/>
    <property type="match status" value="1"/>
</dbReference>
<organism evidence="11 12">
    <name type="scientific">Desulfovibrio litoralis DSM 11393</name>
    <dbReference type="NCBI Taxonomy" id="1121455"/>
    <lineage>
        <taxon>Bacteria</taxon>
        <taxon>Pseudomonadati</taxon>
        <taxon>Thermodesulfobacteriota</taxon>
        <taxon>Desulfovibrionia</taxon>
        <taxon>Desulfovibrionales</taxon>
        <taxon>Desulfovibrionaceae</taxon>
        <taxon>Desulfovibrio</taxon>
    </lineage>
</organism>
<dbReference type="SMART" id="SM00382">
    <property type="entry name" value="AAA"/>
    <property type="match status" value="1"/>
</dbReference>
<comment type="domain">
    <text evidence="9">Has 3 domains, the large (RuvB-L) and small ATPase (RuvB-S) domains and the C-terminal head (RuvB-H) domain. The head domain binds DNA, while the ATPase domains jointly bind ATP, ADP or are empty depending on the state of the subunit in the translocation cycle. During a single DNA translocation step the structure of each domain remains the same, but their relative positions change.</text>
</comment>